<dbReference type="KEGG" id="rsn:RSPO_m01676"/>
<dbReference type="Proteomes" id="UP000007953">
    <property type="component" value="Plasmid megaplasmid"/>
</dbReference>
<feature type="region of interest" description="Disordered" evidence="1">
    <location>
        <begin position="1"/>
        <end position="20"/>
    </location>
</feature>
<dbReference type="RefSeq" id="WP_014619856.1">
    <property type="nucleotide sequence ID" value="NC_017575.1"/>
</dbReference>
<feature type="transmembrane region" description="Helical" evidence="2">
    <location>
        <begin position="81"/>
        <end position="99"/>
    </location>
</feature>
<keyword evidence="2 3" id="KW-0812">Transmembrane</keyword>
<keyword evidence="3" id="KW-0614">Plasmid</keyword>
<gene>
    <name evidence="3" type="ordered locus">RSPO_m01676</name>
</gene>
<dbReference type="GeneID" id="61365493"/>
<keyword evidence="2" id="KW-1133">Transmembrane helix</keyword>
<evidence type="ECO:0000256" key="2">
    <source>
        <dbReference type="SAM" id="Phobius"/>
    </source>
</evidence>
<protein>
    <submittedName>
        <fullName evidence="3">Hypothetical transmembrane protein</fullName>
    </submittedName>
</protein>
<proteinExistence type="predicted"/>
<dbReference type="AlphaFoldDB" id="F6GBV2"/>
<evidence type="ECO:0000313" key="3">
    <source>
        <dbReference type="EMBL" id="AEG72309.1"/>
    </source>
</evidence>
<keyword evidence="2" id="KW-0472">Membrane</keyword>
<dbReference type="PATRIC" id="fig|1031711.3.peg.4839"/>
<reference evidence="3 4" key="1">
    <citation type="journal article" date="2011" name="J. Bacteriol.">
        <title>Complete genome sequence of the plant pathogen Ralstonia solanacearum strain Po82.</title>
        <authorList>
            <person name="Xu J."/>
            <person name="Zheng H.J."/>
            <person name="Liu L."/>
            <person name="Pan Z.C."/>
            <person name="Prior P."/>
            <person name="Tang B."/>
            <person name="Xu J.S."/>
            <person name="Zhang H."/>
            <person name="Tian Q."/>
            <person name="Zhang L.Q."/>
            <person name="Feng J."/>
        </authorList>
    </citation>
    <scope>NUCLEOTIDE SEQUENCE [LARGE SCALE GENOMIC DNA]</scope>
    <source>
        <strain evidence="4">Po82</strain>
    </source>
</reference>
<geneLocation type="plasmid" evidence="4"/>
<dbReference type="EMBL" id="CP002820">
    <property type="protein sequence ID" value="AEG72309.1"/>
    <property type="molecule type" value="Genomic_DNA"/>
</dbReference>
<name>F6GBV2_RALS8</name>
<evidence type="ECO:0000313" key="4">
    <source>
        <dbReference type="Proteomes" id="UP000007953"/>
    </source>
</evidence>
<organism evidence="3 4">
    <name type="scientific">Ralstonia solanacearum (strain Po82)</name>
    <dbReference type="NCBI Taxonomy" id="1031711"/>
    <lineage>
        <taxon>Bacteria</taxon>
        <taxon>Pseudomonadati</taxon>
        <taxon>Pseudomonadota</taxon>
        <taxon>Betaproteobacteria</taxon>
        <taxon>Burkholderiales</taxon>
        <taxon>Burkholderiaceae</taxon>
        <taxon>Ralstonia</taxon>
        <taxon>Ralstonia solanacearum species complex</taxon>
    </lineage>
</organism>
<evidence type="ECO:0000256" key="1">
    <source>
        <dbReference type="SAM" id="MobiDB-lite"/>
    </source>
</evidence>
<dbReference type="HOGENOM" id="CLU_132623_5_0_4"/>
<accession>F6GBV2</accession>
<sequence>MEPSSRTYPFPKSDGNGNRIHPEVAESAERAKAVAHGAIDRTADAAASAVDAAVSRGGAQWRAAQQRLADDAVACMRANPLAAIGLAFGAGFLISRLFGGRD</sequence>